<dbReference type="NCBIfam" id="TIGR03991">
    <property type="entry name" value="alt_bact_glmU"/>
    <property type="match status" value="1"/>
</dbReference>
<keyword evidence="4" id="KW-1185">Reference proteome</keyword>
<dbReference type="InterPro" id="IPR023917">
    <property type="entry name" value="Bifunctiontional_GlmU_bac-type"/>
</dbReference>
<evidence type="ECO:0000256" key="1">
    <source>
        <dbReference type="ARBA" id="ARBA00022679"/>
    </source>
</evidence>
<accession>A0A517XNM2</accession>
<dbReference type="PANTHER" id="PTHR43584">
    <property type="entry name" value="NUCLEOTIDYL TRANSFERASE"/>
    <property type="match status" value="1"/>
</dbReference>
<organism evidence="3 4">
    <name type="scientific">Urbifossiella limnaea</name>
    <dbReference type="NCBI Taxonomy" id="2528023"/>
    <lineage>
        <taxon>Bacteria</taxon>
        <taxon>Pseudomonadati</taxon>
        <taxon>Planctomycetota</taxon>
        <taxon>Planctomycetia</taxon>
        <taxon>Gemmatales</taxon>
        <taxon>Gemmataceae</taxon>
        <taxon>Urbifossiella</taxon>
    </lineage>
</organism>
<keyword evidence="2" id="KW-0012">Acyltransferase</keyword>
<evidence type="ECO:0000256" key="2">
    <source>
        <dbReference type="ARBA" id="ARBA00023315"/>
    </source>
</evidence>
<evidence type="ECO:0000313" key="4">
    <source>
        <dbReference type="Proteomes" id="UP000319576"/>
    </source>
</evidence>
<dbReference type="SUPFAM" id="SSF51161">
    <property type="entry name" value="Trimeric LpxA-like enzymes"/>
    <property type="match status" value="1"/>
</dbReference>
<dbReference type="KEGG" id="uli:ETAA1_10030"/>
<dbReference type="Pfam" id="PF13562">
    <property type="entry name" value="NTP_transf_4"/>
    <property type="match status" value="1"/>
</dbReference>
<dbReference type="InterPro" id="IPR050065">
    <property type="entry name" value="GlmU-like"/>
</dbReference>
<protein>
    <recommendedName>
        <fullName evidence="5">Glucose-1-phosphate thymidylyltransferase</fullName>
    </recommendedName>
</protein>
<name>A0A517XNM2_9BACT</name>
<sequence length="424" mass="44312">MRICIYDDRRAADLGPLTATRPASDLLCGLTTLADKQTRYFRAESVGYLVRPELAPLLKARDPNTPVNDPGWLRAAPTVLVNSRWVAPPPPFPGPVYRDLFSGGTVVGICGAEVAFASVGTQPLQAASPATIDDCVADWSQALPGVEVGGHVVRRPWELVDLNAAQIAADFAACEPSATGFHPAGFALVGPADRLFLHPTARIDPMVVADTTGGPVWIGPGALVTAFTRLEGPCVVGAHSQLFGAKLKAGTTLGPHCRVGGEVESSIVLGYANKYHDGFLGHSYVGEWVNLAAATGTADLRCDYRPVTVKLNGEVIDTGRLKVGSIFGDHARTGLGVLLDAGTVVGPFAAVLPSGRLAPRCIPGFARTGPDGTVAMDVDGLFAAAERAMKRRGKELTAELRAAYAAAAGRVAEEPGTLPLRRAA</sequence>
<reference evidence="3 4" key="1">
    <citation type="submission" date="2019-02" db="EMBL/GenBank/DDBJ databases">
        <title>Deep-cultivation of Planctomycetes and their phenomic and genomic characterization uncovers novel biology.</title>
        <authorList>
            <person name="Wiegand S."/>
            <person name="Jogler M."/>
            <person name="Boedeker C."/>
            <person name="Pinto D."/>
            <person name="Vollmers J."/>
            <person name="Rivas-Marin E."/>
            <person name="Kohn T."/>
            <person name="Peeters S.H."/>
            <person name="Heuer A."/>
            <person name="Rast P."/>
            <person name="Oberbeckmann S."/>
            <person name="Bunk B."/>
            <person name="Jeske O."/>
            <person name="Meyerdierks A."/>
            <person name="Storesund J.E."/>
            <person name="Kallscheuer N."/>
            <person name="Luecker S."/>
            <person name="Lage O.M."/>
            <person name="Pohl T."/>
            <person name="Merkel B.J."/>
            <person name="Hornburger P."/>
            <person name="Mueller R.-W."/>
            <person name="Bruemmer F."/>
            <person name="Labrenz M."/>
            <person name="Spormann A.M."/>
            <person name="Op den Camp H."/>
            <person name="Overmann J."/>
            <person name="Amann R."/>
            <person name="Jetten M.S.M."/>
            <person name="Mascher T."/>
            <person name="Medema M.H."/>
            <person name="Devos D.P."/>
            <person name="Kaster A.-K."/>
            <person name="Ovreas L."/>
            <person name="Rohde M."/>
            <person name="Galperin M.Y."/>
            <person name="Jogler C."/>
        </authorList>
    </citation>
    <scope>NUCLEOTIDE SEQUENCE [LARGE SCALE GENOMIC DNA]</scope>
    <source>
        <strain evidence="3 4">ETA_A1</strain>
    </source>
</reference>
<dbReference type="Gene3D" id="2.160.10.10">
    <property type="entry name" value="Hexapeptide repeat proteins"/>
    <property type="match status" value="1"/>
</dbReference>
<dbReference type="GO" id="GO:0016746">
    <property type="term" value="F:acyltransferase activity"/>
    <property type="evidence" value="ECO:0007669"/>
    <property type="project" value="UniProtKB-KW"/>
</dbReference>
<gene>
    <name evidence="3" type="ORF">ETAA1_10030</name>
</gene>
<dbReference type="RefSeq" id="WP_202920669.1">
    <property type="nucleotide sequence ID" value="NZ_CP036273.1"/>
</dbReference>
<evidence type="ECO:0008006" key="5">
    <source>
        <dbReference type="Google" id="ProtNLM"/>
    </source>
</evidence>
<proteinExistence type="predicted"/>
<dbReference type="InterPro" id="IPR011004">
    <property type="entry name" value="Trimer_LpxA-like_sf"/>
</dbReference>
<dbReference type="AlphaFoldDB" id="A0A517XNM2"/>
<dbReference type="PANTHER" id="PTHR43584:SF9">
    <property type="entry name" value="TRANSFERASE HEXAPEPTIDE REPEAT CONTAINING PROTEIN"/>
    <property type="match status" value="1"/>
</dbReference>
<dbReference type="EMBL" id="CP036273">
    <property type="protein sequence ID" value="QDU19099.1"/>
    <property type="molecule type" value="Genomic_DNA"/>
</dbReference>
<dbReference type="Proteomes" id="UP000319576">
    <property type="component" value="Chromosome"/>
</dbReference>
<evidence type="ECO:0000313" key="3">
    <source>
        <dbReference type="EMBL" id="QDU19099.1"/>
    </source>
</evidence>
<dbReference type="GO" id="GO:0016779">
    <property type="term" value="F:nucleotidyltransferase activity"/>
    <property type="evidence" value="ECO:0007669"/>
    <property type="project" value="UniProtKB-ARBA"/>
</dbReference>
<keyword evidence="1" id="KW-0808">Transferase</keyword>